<feature type="transmembrane region" description="Helical" evidence="5">
    <location>
        <begin position="71"/>
        <end position="92"/>
    </location>
</feature>
<feature type="domain" description="Major facilitator superfamily (MFS) profile" evidence="6">
    <location>
        <begin position="17"/>
        <end position="208"/>
    </location>
</feature>
<dbReference type="GO" id="GO:0016020">
    <property type="term" value="C:membrane"/>
    <property type="evidence" value="ECO:0007669"/>
    <property type="project" value="UniProtKB-SubCell"/>
</dbReference>
<dbReference type="GO" id="GO:0022857">
    <property type="term" value="F:transmembrane transporter activity"/>
    <property type="evidence" value="ECO:0007669"/>
    <property type="project" value="InterPro"/>
</dbReference>
<dbReference type="PANTHER" id="PTHR11662:SF405">
    <property type="entry name" value="PROTEIN CBG12249"/>
    <property type="match status" value="1"/>
</dbReference>
<evidence type="ECO:0000256" key="3">
    <source>
        <dbReference type="ARBA" id="ARBA00022989"/>
    </source>
</evidence>
<dbReference type="EMBL" id="CATQJA010002689">
    <property type="protein sequence ID" value="CAJ0584238.1"/>
    <property type="molecule type" value="Genomic_DNA"/>
</dbReference>
<sequence>MTFGLWANWSQRLNLNMAIPCMVNSTLTASNTSVSSFSPASEAKCTRLDANISAVSLGYDGDLDWSPSQQALLFSSTFYSSFISVMFVGYLADRFGPKIMLIGASIDFIIVSYLSPLLANHSFWAFFGSRLVMGLAEAALFPCMNSLAAKWFPPTEKSTIAAIYTSGIQRLPLHYRCWMANDFLFLRDRRSHLANVLLYFHDEFTLEK</sequence>
<dbReference type="PROSITE" id="PS50850">
    <property type="entry name" value="MFS"/>
    <property type="match status" value="1"/>
</dbReference>
<gene>
    <name evidence="7" type="ORF">MSPICULIGERA_LOCUS22298</name>
</gene>
<evidence type="ECO:0000259" key="6">
    <source>
        <dbReference type="PROSITE" id="PS50850"/>
    </source>
</evidence>
<keyword evidence="2 5" id="KW-0812">Transmembrane</keyword>
<reference evidence="7" key="1">
    <citation type="submission" date="2023-06" db="EMBL/GenBank/DDBJ databases">
        <authorList>
            <person name="Delattre M."/>
        </authorList>
    </citation>
    <scope>NUCLEOTIDE SEQUENCE</scope>
    <source>
        <strain evidence="7">AF72</strain>
    </source>
</reference>
<evidence type="ECO:0000256" key="2">
    <source>
        <dbReference type="ARBA" id="ARBA00022692"/>
    </source>
</evidence>
<comment type="subcellular location">
    <subcellularLocation>
        <location evidence="1">Membrane</location>
        <topology evidence="1">Multi-pass membrane protein</topology>
    </subcellularLocation>
</comment>
<keyword evidence="4 5" id="KW-0472">Membrane</keyword>
<keyword evidence="3 5" id="KW-1133">Transmembrane helix</keyword>
<evidence type="ECO:0000256" key="4">
    <source>
        <dbReference type="ARBA" id="ARBA00023136"/>
    </source>
</evidence>
<evidence type="ECO:0000313" key="7">
    <source>
        <dbReference type="EMBL" id="CAJ0584238.1"/>
    </source>
</evidence>
<dbReference type="GO" id="GO:0006820">
    <property type="term" value="P:monoatomic anion transport"/>
    <property type="evidence" value="ECO:0007669"/>
    <property type="project" value="TreeGrafter"/>
</dbReference>
<accession>A0AA36G8T2</accession>
<evidence type="ECO:0000256" key="1">
    <source>
        <dbReference type="ARBA" id="ARBA00004141"/>
    </source>
</evidence>
<dbReference type="SUPFAM" id="SSF103473">
    <property type="entry name" value="MFS general substrate transporter"/>
    <property type="match status" value="1"/>
</dbReference>
<name>A0AA36G8T2_9BILA</name>
<proteinExistence type="predicted"/>
<organism evidence="7 8">
    <name type="scientific">Mesorhabditis spiculigera</name>
    <dbReference type="NCBI Taxonomy" id="96644"/>
    <lineage>
        <taxon>Eukaryota</taxon>
        <taxon>Metazoa</taxon>
        <taxon>Ecdysozoa</taxon>
        <taxon>Nematoda</taxon>
        <taxon>Chromadorea</taxon>
        <taxon>Rhabditida</taxon>
        <taxon>Rhabditina</taxon>
        <taxon>Rhabditomorpha</taxon>
        <taxon>Rhabditoidea</taxon>
        <taxon>Rhabditidae</taxon>
        <taxon>Mesorhabditinae</taxon>
        <taxon>Mesorhabditis</taxon>
    </lineage>
</organism>
<dbReference type="AlphaFoldDB" id="A0AA36G8T2"/>
<dbReference type="InterPro" id="IPR036259">
    <property type="entry name" value="MFS_trans_sf"/>
</dbReference>
<dbReference type="InterPro" id="IPR011701">
    <property type="entry name" value="MFS"/>
</dbReference>
<evidence type="ECO:0000313" key="8">
    <source>
        <dbReference type="Proteomes" id="UP001177023"/>
    </source>
</evidence>
<keyword evidence="8" id="KW-1185">Reference proteome</keyword>
<protein>
    <recommendedName>
        <fullName evidence="6">Major facilitator superfamily (MFS) profile domain-containing protein</fullName>
    </recommendedName>
</protein>
<dbReference type="Pfam" id="PF07690">
    <property type="entry name" value="MFS_1"/>
    <property type="match status" value="1"/>
</dbReference>
<dbReference type="PANTHER" id="PTHR11662">
    <property type="entry name" value="SOLUTE CARRIER FAMILY 17"/>
    <property type="match status" value="1"/>
</dbReference>
<evidence type="ECO:0000256" key="5">
    <source>
        <dbReference type="SAM" id="Phobius"/>
    </source>
</evidence>
<dbReference type="Gene3D" id="1.20.1250.20">
    <property type="entry name" value="MFS general substrate transporter like domains"/>
    <property type="match status" value="1"/>
</dbReference>
<feature type="transmembrane region" description="Helical" evidence="5">
    <location>
        <begin position="99"/>
        <end position="117"/>
    </location>
</feature>
<dbReference type="InterPro" id="IPR020846">
    <property type="entry name" value="MFS_dom"/>
</dbReference>
<comment type="caution">
    <text evidence="7">The sequence shown here is derived from an EMBL/GenBank/DDBJ whole genome shotgun (WGS) entry which is preliminary data.</text>
</comment>
<dbReference type="Proteomes" id="UP001177023">
    <property type="component" value="Unassembled WGS sequence"/>
</dbReference>
<dbReference type="InterPro" id="IPR050382">
    <property type="entry name" value="MFS_Na/Anion_cotransporter"/>
</dbReference>
<feature type="non-terminal residue" evidence="7">
    <location>
        <position position="208"/>
    </location>
</feature>